<dbReference type="PIRSF" id="PIRSF027386">
    <property type="entry name" value="UCP027386_ABC_sbc_TM0202"/>
    <property type="match status" value="1"/>
</dbReference>
<evidence type="ECO:0000256" key="1">
    <source>
        <dbReference type="SAM" id="SignalP"/>
    </source>
</evidence>
<dbReference type="InterPro" id="IPR027024">
    <property type="entry name" value="UCP027386_ABC_sbc_TM0202"/>
</dbReference>
<reference evidence="2" key="1">
    <citation type="submission" date="2020-10" db="EMBL/GenBank/DDBJ databases">
        <authorList>
            <person name="Gilroy R."/>
        </authorList>
    </citation>
    <scope>NUCLEOTIDE SEQUENCE</scope>
    <source>
        <strain evidence="2">14700</strain>
    </source>
</reference>
<comment type="caution">
    <text evidence="2">The sequence shown here is derived from an EMBL/GenBank/DDBJ whole genome shotgun (WGS) entry which is preliminary data.</text>
</comment>
<name>A0A9D9IAU7_9SPIO</name>
<dbReference type="SUPFAM" id="SSF53850">
    <property type="entry name" value="Periplasmic binding protein-like II"/>
    <property type="match status" value="1"/>
</dbReference>
<accession>A0A9D9IAU7</accession>
<dbReference type="PANTHER" id="PTHR30024:SF46">
    <property type="entry name" value="ABC TRANSPORTER, SUBSTRATE-BINDING LIPOPROTEIN"/>
    <property type="match status" value="1"/>
</dbReference>
<gene>
    <name evidence="2" type="ORF">IAA72_05515</name>
</gene>
<reference evidence="2" key="2">
    <citation type="journal article" date="2021" name="PeerJ">
        <title>Extensive microbial diversity within the chicken gut microbiome revealed by metagenomics and culture.</title>
        <authorList>
            <person name="Gilroy R."/>
            <person name="Ravi A."/>
            <person name="Getino M."/>
            <person name="Pursley I."/>
            <person name="Horton D.L."/>
            <person name="Alikhan N.F."/>
            <person name="Baker D."/>
            <person name="Gharbi K."/>
            <person name="Hall N."/>
            <person name="Watson M."/>
            <person name="Adriaenssens E.M."/>
            <person name="Foster-Nyarko E."/>
            <person name="Jarju S."/>
            <person name="Secka A."/>
            <person name="Antonio M."/>
            <person name="Oren A."/>
            <person name="Chaudhuri R.R."/>
            <person name="La Ragione R."/>
            <person name="Hildebrand F."/>
            <person name="Pallen M.J."/>
        </authorList>
    </citation>
    <scope>NUCLEOTIDE SEQUENCE</scope>
    <source>
        <strain evidence="2">14700</strain>
    </source>
</reference>
<evidence type="ECO:0000313" key="2">
    <source>
        <dbReference type="EMBL" id="MBO8469223.1"/>
    </source>
</evidence>
<feature type="signal peptide" evidence="1">
    <location>
        <begin position="1"/>
        <end position="19"/>
    </location>
</feature>
<organism evidence="2 3">
    <name type="scientific">Candidatus Ornithospirochaeta stercoravium</name>
    <dbReference type="NCBI Taxonomy" id="2840897"/>
    <lineage>
        <taxon>Bacteria</taxon>
        <taxon>Pseudomonadati</taxon>
        <taxon>Spirochaetota</taxon>
        <taxon>Spirochaetia</taxon>
        <taxon>Spirochaetales</taxon>
        <taxon>Spirochaetaceae</taxon>
        <taxon>Spirochaetaceae incertae sedis</taxon>
        <taxon>Candidatus Ornithospirochaeta</taxon>
    </lineage>
</organism>
<dbReference type="EMBL" id="JADIMF010000084">
    <property type="protein sequence ID" value="MBO8469223.1"/>
    <property type="molecule type" value="Genomic_DNA"/>
</dbReference>
<dbReference type="AlphaFoldDB" id="A0A9D9IAU7"/>
<keyword evidence="1" id="KW-0732">Signal</keyword>
<dbReference type="Proteomes" id="UP000810292">
    <property type="component" value="Unassembled WGS sequence"/>
</dbReference>
<proteinExistence type="predicted"/>
<protein>
    <submittedName>
        <fullName evidence="2">ABC transporter substrate-binding protein</fullName>
    </submittedName>
</protein>
<feature type="chain" id="PRO_5038450125" evidence="1">
    <location>
        <begin position="20"/>
        <end position="314"/>
    </location>
</feature>
<sequence length="314" mass="33724">MKRILVYIMVLLSAFMLSAGEVDVAALRGPTSMGLVKLMEESENGLTDNSYSFTLEGAPDAIVPLLVKGDIDAAAIPGNLASVLYNNTKGQIEVIAINTLGVLYIVENGDSIQSVDDLRGRTIYSAGKGSTPEYALQYILSSNGLEVGKDVFIEWKSEHAECVAALKADKNGCAMLPQPFAATAMMQDGNIRIALDLNDLWEEQVGSVLITGVTVVRKDFASENPETLQAFMEDYASSVEYVQCDVPGAAALIGKYGIVPEKAALAALPYCRISFITGEEMKEALSEYLSILYDANPKSVGGALPDNGFYYTEN</sequence>
<evidence type="ECO:0000313" key="3">
    <source>
        <dbReference type="Proteomes" id="UP000810292"/>
    </source>
</evidence>
<dbReference type="Gene3D" id="3.40.190.10">
    <property type="entry name" value="Periplasmic binding protein-like II"/>
    <property type="match status" value="2"/>
</dbReference>
<dbReference type="Pfam" id="PF13379">
    <property type="entry name" value="NMT1_2"/>
    <property type="match status" value="1"/>
</dbReference>
<dbReference type="PANTHER" id="PTHR30024">
    <property type="entry name" value="ALIPHATIC SULFONATES-BINDING PROTEIN-RELATED"/>
    <property type="match status" value="1"/>
</dbReference>